<dbReference type="AlphaFoldDB" id="A0AAP1QXJ2"/>
<protein>
    <recommendedName>
        <fullName evidence="1">ABC-three component systems C-terminal domain-containing protein</fullName>
    </recommendedName>
</protein>
<dbReference type="RefSeq" id="WP_162280004.1">
    <property type="nucleotide sequence ID" value="NZ_CACSHE010000004.1"/>
</dbReference>
<evidence type="ECO:0000313" key="2">
    <source>
        <dbReference type="EMBL" id="MBE0330382.1"/>
    </source>
</evidence>
<dbReference type="Pfam" id="PF20275">
    <property type="entry name" value="CTD10"/>
    <property type="match status" value="1"/>
</dbReference>
<comment type="caution">
    <text evidence="2">The sequence shown here is derived from an EMBL/GenBank/DDBJ whole genome shotgun (WGS) entry which is preliminary data.</text>
</comment>
<feature type="domain" description="ABC-three component systems C-terminal" evidence="1">
    <location>
        <begin position="176"/>
        <end position="314"/>
    </location>
</feature>
<organism evidence="2 3">
    <name type="scientific">Acinetobacter baumannii</name>
    <dbReference type="NCBI Taxonomy" id="470"/>
    <lineage>
        <taxon>Bacteria</taxon>
        <taxon>Pseudomonadati</taxon>
        <taxon>Pseudomonadota</taxon>
        <taxon>Gammaproteobacteria</taxon>
        <taxon>Moraxellales</taxon>
        <taxon>Moraxellaceae</taxon>
        <taxon>Acinetobacter</taxon>
        <taxon>Acinetobacter calcoaceticus/baumannii complex</taxon>
    </lineage>
</organism>
<dbReference type="EMBL" id="JACZEI010000007">
    <property type="protein sequence ID" value="MBE0330382.1"/>
    <property type="molecule type" value="Genomic_DNA"/>
</dbReference>
<gene>
    <name evidence="2" type="ORF">IHV20_09495</name>
</gene>
<accession>A0AAP1QXJ2</accession>
<evidence type="ECO:0000313" key="3">
    <source>
        <dbReference type="Proteomes" id="UP000655940"/>
    </source>
</evidence>
<proteinExistence type="predicted"/>
<dbReference type="Proteomes" id="UP000655940">
    <property type="component" value="Unassembled WGS sequence"/>
</dbReference>
<sequence>MSNRQLNYIYNLLFKLQVLQRSGESFMSFFNDIMSFSDNRFQSIAPWGNWGDGGNDGYIHDDGHYFQVYAPKPNTHWNPPDAFRKAKTDFHKLGAKWAGIKKYSFVINDRFEGSPAPLNADLEVFQNEQKLELCESFCSRKLLLKFNSLSEDLKMYIVGGVPNIEEVPNHFYNTEINTLLMYLSEKAHSSKISLLDINVPDFEKKISLNNLNPQIAEELRNNIKKVSLIDEYLNSVKGGIAQEISTFVHEIYEQSKLLFNGQEEEIDLQYAWIRDEIIPPEIRNNPAQRMALTGYRTVSSIVLAKYFESCDVYEHPDSLITS</sequence>
<reference evidence="2" key="1">
    <citation type="submission" date="2020-09" db="EMBL/GenBank/DDBJ databases">
        <title>Distribution of Beta-Lactamase Producing Gram-Negative Bacterial Isolates in Isabela River of Santo Domingo, Dominican Republic.</title>
        <authorList>
            <person name="Calderon V."/>
            <person name="Bonnelly R."/>
            <person name="Del Rosario C."/>
            <person name="Duarte A."/>
            <person name="Barauna R."/>
            <person name="Juca Ramos R.T."/>
            <person name="Perdomo O.P."/>
            <person name="Rodriguez De Francisco L.E."/>
            <person name="Franco De Los Santos E.F."/>
        </authorList>
    </citation>
    <scope>NUCLEOTIDE SEQUENCE</scope>
    <source>
        <strain evidence="2">INTEC_BI15</strain>
    </source>
</reference>
<name>A0AAP1QXJ2_ACIBA</name>
<dbReference type="InterPro" id="IPR046919">
    <property type="entry name" value="ABC-3C_CTD10"/>
</dbReference>
<evidence type="ECO:0000259" key="1">
    <source>
        <dbReference type="Pfam" id="PF20275"/>
    </source>
</evidence>